<evidence type="ECO:0000256" key="6">
    <source>
        <dbReference type="ARBA" id="ARBA00022989"/>
    </source>
</evidence>
<evidence type="ECO:0000256" key="8">
    <source>
        <dbReference type="SAM" id="MobiDB-lite"/>
    </source>
</evidence>
<keyword evidence="7 9" id="KW-0472">Membrane</keyword>
<feature type="transmembrane region" description="Helical" evidence="9">
    <location>
        <begin position="360"/>
        <end position="379"/>
    </location>
</feature>
<dbReference type="PROSITE" id="PS50850">
    <property type="entry name" value="MFS"/>
    <property type="match status" value="1"/>
</dbReference>
<evidence type="ECO:0000256" key="1">
    <source>
        <dbReference type="ARBA" id="ARBA00004651"/>
    </source>
</evidence>
<dbReference type="SUPFAM" id="SSF103473">
    <property type="entry name" value="MFS general substrate transporter"/>
    <property type="match status" value="1"/>
</dbReference>
<evidence type="ECO:0000256" key="9">
    <source>
        <dbReference type="SAM" id="Phobius"/>
    </source>
</evidence>
<keyword evidence="3" id="KW-0813">Transport</keyword>
<feature type="transmembrane region" description="Helical" evidence="9">
    <location>
        <begin position="385"/>
        <end position="404"/>
    </location>
</feature>
<feature type="transmembrane region" description="Helical" evidence="9">
    <location>
        <begin position="71"/>
        <end position="91"/>
    </location>
</feature>
<dbReference type="GO" id="GO:1990961">
    <property type="term" value="P:xenobiotic detoxification by transmembrane export across the plasma membrane"/>
    <property type="evidence" value="ECO:0007669"/>
    <property type="project" value="InterPro"/>
</dbReference>
<evidence type="ECO:0000313" key="12">
    <source>
        <dbReference type="Proteomes" id="UP000219612"/>
    </source>
</evidence>
<dbReference type="GO" id="GO:0042910">
    <property type="term" value="F:xenobiotic transmembrane transporter activity"/>
    <property type="evidence" value="ECO:0007669"/>
    <property type="project" value="InterPro"/>
</dbReference>
<protein>
    <submittedName>
        <fullName evidence="11">MFS transporter, DHA1 family, bicyclomycin/chloramphenicol resistance protein</fullName>
    </submittedName>
</protein>
<evidence type="ECO:0000256" key="5">
    <source>
        <dbReference type="ARBA" id="ARBA00022692"/>
    </source>
</evidence>
<sequence>MPSPASGGASALQIRGIWFGVFRVRENGCLTALVTPLLLTLALLAAFGPIATDLYLPGFPAMAHDLGADASGVQLTLTAFLAGLACGQLVTGPISDRYGRRRPLLISASVCVLAGVVAATAPNLAVLVAARLVQGFTGAGGLVIGRAIVADLTTGRAAARALTLMMTIGGVAPVLAPLAGGLLAEPVGWRGMLWTVTGLCALMLIAVAVNVPETRAASARGQKGSLRNAGYWADTAVFAFSFASMMAYISASPFLYQRVVGLSEVAYGVAFGINAIGLITTGALVGRAVERIDPRRVVAIALTVEVTATMIFVGLVLTGAPAWSYPVPIFFAVSAHGGVMGPSAALAMGHVRSVAGRASAVLGFSQFGLGAVVSPLVGLGGERSALAPALVMASAALVASAAAITGYRRLRRAAGGAATPRPGRRRDADASVPPP</sequence>
<evidence type="ECO:0000313" key="11">
    <source>
        <dbReference type="EMBL" id="SNY65495.1"/>
    </source>
</evidence>
<feature type="region of interest" description="Disordered" evidence="8">
    <location>
        <begin position="415"/>
        <end position="435"/>
    </location>
</feature>
<organism evidence="11 12">
    <name type="scientific">Paractinoplanes atraurantiacus</name>
    <dbReference type="NCBI Taxonomy" id="1036182"/>
    <lineage>
        <taxon>Bacteria</taxon>
        <taxon>Bacillati</taxon>
        <taxon>Actinomycetota</taxon>
        <taxon>Actinomycetes</taxon>
        <taxon>Micromonosporales</taxon>
        <taxon>Micromonosporaceae</taxon>
        <taxon>Paractinoplanes</taxon>
    </lineage>
</organism>
<dbReference type="PANTHER" id="PTHR23502:SF132">
    <property type="entry name" value="POLYAMINE TRANSPORTER 2-RELATED"/>
    <property type="match status" value="1"/>
</dbReference>
<proteinExistence type="inferred from homology"/>
<dbReference type="PROSITE" id="PS00216">
    <property type="entry name" value="SUGAR_TRANSPORT_1"/>
    <property type="match status" value="1"/>
</dbReference>
<dbReference type="EMBL" id="OBDY01000028">
    <property type="protein sequence ID" value="SNY65495.1"/>
    <property type="molecule type" value="Genomic_DNA"/>
</dbReference>
<feature type="transmembrane region" description="Helical" evidence="9">
    <location>
        <begin position="161"/>
        <end position="180"/>
    </location>
</feature>
<accession>A0A285JYV6</accession>
<dbReference type="NCBIfam" id="TIGR00710">
    <property type="entry name" value="efflux_Bcr_CflA"/>
    <property type="match status" value="1"/>
</dbReference>
<feature type="transmembrane region" description="Helical" evidence="9">
    <location>
        <begin position="29"/>
        <end position="51"/>
    </location>
</feature>
<keyword evidence="6 9" id="KW-1133">Transmembrane helix</keyword>
<dbReference type="InterPro" id="IPR005829">
    <property type="entry name" value="Sugar_transporter_CS"/>
</dbReference>
<keyword evidence="5 9" id="KW-0812">Transmembrane</keyword>
<dbReference type="InterPro" id="IPR004812">
    <property type="entry name" value="Efflux_drug-R_Bcr/CmlA"/>
</dbReference>
<dbReference type="InterPro" id="IPR011701">
    <property type="entry name" value="MFS"/>
</dbReference>
<comment type="similarity">
    <text evidence="2">Belongs to the major facilitator superfamily. Bcr/CmlA family.</text>
</comment>
<feature type="transmembrane region" description="Helical" evidence="9">
    <location>
        <begin position="265"/>
        <end position="285"/>
    </location>
</feature>
<comment type="subcellular location">
    <subcellularLocation>
        <location evidence="1">Cell membrane</location>
        <topology evidence="1">Multi-pass membrane protein</topology>
    </subcellularLocation>
</comment>
<dbReference type="InterPro" id="IPR036259">
    <property type="entry name" value="MFS_trans_sf"/>
</dbReference>
<dbReference type="Pfam" id="PF07690">
    <property type="entry name" value="MFS_1"/>
    <property type="match status" value="1"/>
</dbReference>
<dbReference type="Proteomes" id="UP000219612">
    <property type="component" value="Unassembled WGS sequence"/>
</dbReference>
<evidence type="ECO:0000256" key="4">
    <source>
        <dbReference type="ARBA" id="ARBA00022475"/>
    </source>
</evidence>
<dbReference type="GO" id="GO:0005886">
    <property type="term" value="C:plasma membrane"/>
    <property type="evidence" value="ECO:0007669"/>
    <property type="project" value="UniProtKB-SubCell"/>
</dbReference>
<dbReference type="InterPro" id="IPR020846">
    <property type="entry name" value="MFS_dom"/>
</dbReference>
<dbReference type="Gene3D" id="1.20.1720.10">
    <property type="entry name" value="Multidrug resistance protein D"/>
    <property type="match status" value="1"/>
</dbReference>
<reference evidence="11 12" key="1">
    <citation type="submission" date="2017-09" db="EMBL/GenBank/DDBJ databases">
        <authorList>
            <person name="Ehlers B."/>
            <person name="Leendertz F.H."/>
        </authorList>
    </citation>
    <scope>NUCLEOTIDE SEQUENCE [LARGE SCALE GENOMIC DNA]</scope>
    <source>
        <strain evidence="11 12">CGMCC 4.6857</strain>
    </source>
</reference>
<dbReference type="OrthoDB" id="9810492at2"/>
<gene>
    <name evidence="11" type="ORF">SAMN05421748_12862</name>
</gene>
<feature type="transmembrane region" description="Helical" evidence="9">
    <location>
        <begin position="103"/>
        <end position="122"/>
    </location>
</feature>
<feature type="transmembrane region" description="Helical" evidence="9">
    <location>
        <begin position="329"/>
        <end position="348"/>
    </location>
</feature>
<feature type="domain" description="Major facilitator superfamily (MFS) profile" evidence="10">
    <location>
        <begin position="37"/>
        <end position="411"/>
    </location>
</feature>
<dbReference type="PANTHER" id="PTHR23502">
    <property type="entry name" value="MAJOR FACILITATOR SUPERFAMILY"/>
    <property type="match status" value="1"/>
</dbReference>
<evidence type="ECO:0000256" key="7">
    <source>
        <dbReference type="ARBA" id="ARBA00023136"/>
    </source>
</evidence>
<evidence type="ECO:0000259" key="10">
    <source>
        <dbReference type="PROSITE" id="PS50850"/>
    </source>
</evidence>
<feature type="transmembrane region" description="Helical" evidence="9">
    <location>
        <begin position="128"/>
        <end position="149"/>
    </location>
</feature>
<keyword evidence="4" id="KW-1003">Cell membrane</keyword>
<feature type="transmembrane region" description="Helical" evidence="9">
    <location>
        <begin position="297"/>
        <end position="317"/>
    </location>
</feature>
<evidence type="ECO:0000256" key="3">
    <source>
        <dbReference type="ARBA" id="ARBA00022448"/>
    </source>
</evidence>
<evidence type="ECO:0000256" key="2">
    <source>
        <dbReference type="ARBA" id="ARBA00006236"/>
    </source>
</evidence>
<dbReference type="CDD" id="cd17320">
    <property type="entry name" value="MFS_MdfA_MDR_like"/>
    <property type="match status" value="1"/>
</dbReference>
<feature type="transmembrane region" description="Helical" evidence="9">
    <location>
        <begin position="192"/>
        <end position="211"/>
    </location>
</feature>
<keyword evidence="12" id="KW-1185">Reference proteome</keyword>
<name>A0A285JYV6_9ACTN</name>
<dbReference type="AlphaFoldDB" id="A0A285JYV6"/>
<feature type="transmembrane region" description="Helical" evidence="9">
    <location>
        <begin position="231"/>
        <end position="250"/>
    </location>
</feature>